<dbReference type="InterPro" id="IPR013332">
    <property type="entry name" value="KPR_N"/>
</dbReference>
<dbReference type="InterPro" id="IPR013752">
    <property type="entry name" value="KPA_reductase"/>
</dbReference>
<keyword evidence="8 11" id="KW-0560">Oxidoreductase</keyword>
<evidence type="ECO:0000256" key="2">
    <source>
        <dbReference type="ARBA" id="ARBA00004994"/>
    </source>
</evidence>
<evidence type="ECO:0000256" key="7">
    <source>
        <dbReference type="ARBA" id="ARBA00022857"/>
    </source>
</evidence>
<dbReference type="GO" id="GO:0015940">
    <property type="term" value="P:pantothenate biosynthetic process"/>
    <property type="evidence" value="ECO:0007669"/>
    <property type="project" value="UniProtKB-KW"/>
</dbReference>
<dbReference type="Proteomes" id="UP001145050">
    <property type="component" value="Unassembled WGS sequence"/>
</dbReference>
<dbReference type="Gene3D" id="1.10.1040.10">
    <property type="entry name" value="N-(1-d-carboxylethyl)-l-norvaline Dehydrogenase, domain 2"/>
    <property type="match status" value="1"/>
</dbReference>
<keyword evidence="7 11" id="KW-0521">NADP</keyword>
<feature type="domain" description="Ketopantoate reductase C-terminal" evidence="13">
    <location>
        <begin position="175"/>
        <end position="287"/>
    </location>
</feature>
<dbReference type="InterPro" id="IPR036291">
    <property type="entry name" value="NAD(P)-bd_dom_sf"/>
</dbReference>
<evidence type="ECO:0000256" key="5">
    <source>
        <dbReference type="ARBA" id="ARBA00019465"/>
    </source>
</evidence>
<evidence type="ECO:0000259" key="12">
    <source>
        <dbReference type="Pfam" id="PF02558"/>
    </source>
</evidence>
<dbReference type="PANTHER" id="PTHR43765">
    <property type="entry name" value="2-DEHYDROPANTOATE 2-REDUCTASE-RELATED"/>
    <property type="match status" value="1"/>
</dbReference>
<accession>A0A9X4AL15</accession>
<keyword evidence="6 11" id="KW-0566">Pantothenate biosynthesis</keyword>
<dbReference type="InterPro" id="IPR008927">
    <property type="entry name" value="6-PGluconate_DH-like_C_sf"/>
</dbReference>
<dbReference type="InterPro" id="IPR050838">
    <property type="entry name" value="Ketopantoate_reductase"/>
</dbReference>
<dbReference type="RefSeq" id="WP_272435446.1">
    <property type="nucleotide sequence ID" value="NZ_JAMQKB010000002.1"/>
</dbReference>
<name>A0A9X4AL15_9BACI</name>
<dbReference type="InterPro" id="IPR003710">
    <property type="entry name" value="ApbA"/>
</dbReference>
<comment type="caution">
    <text evidence="14">The sequence shown here is derived from an EMBL/GenBank/DDBJ whole genome shotgun (WGS) entry which is preliminary data.</text>
</comment>
<dbReference type="EC" id="1.1.1.169" evidence="4 11"/>
<dbReference type="SUPFAM" id="SSF51735">
    <property type="entry name" value="NAD(P)-binding Rossmann-fold domains"/>
    <property type="match status" value="1"/>
</dbReference>
<keyword evidence="15" id="KW-1185">Reference proteome</keyword>
<evidence type="ECO:0000256" key="9">
    <source>
        <dbReference type="ARBA" id="ARBA00032024"/>
    </source>
</evidence>
<feature type="domain" description="Ketopantoate reductase N-terminal" evidence="12">
    <location>
        <begin position="3"/>
        <end position="146"/>
    </location>
</feature>
<comment type="pathway">
    <text evidence="2 11">Cofactor biosynthesis; (R)-pantothenate biosynthesis; (R)-pantoate from 3-methyl-2-oxobutanoate: step 2/2.</text>
</comment>
<dbReference type="GO" id="GO:0050661">
    <property type="term" value="F:NADP binding"/>
    <property type="evidence" value="ECO:0007669"/>
    <property type="project" value="TreeGrafter"/>
</dbReference>
<evidence type="ECO:0000259" key="13">
    <source>
        <dbReference type="Pfam" id="PF08546"/>
    </source>
</evidence>
<dbReference type="AlphaFoldDB" id="A0A9X4AL15"/>
<comment type="catalytic activity">
    <reaction evidence="10 11">
        <text>(R)-pantoate + NADP(+) = 2-dehydropantoate + NADPH + H(+)</text>
        <dbReference type="Rhea" id="RHEA:16233"/>
        <dbReference type="ChEBI" id="CHEBI:11561"/>
        <dbReference type="ChEBI" id="CHEBI:15378"/>
        <dbReference type="ChEBI" id="CHEBI:15980"/>
        <dbReference type="ChEBI" id="CHEBI:57783"/>
        <dbReference type="ChEBI" id="CHEBI:58349"/>
        <dbReference type="EC" id="1.1.1.169"/>
    </reaction>
</comment>
<dbReference type="PANTHER" id="PTHR43765:SF2">
    <property type="entry name" value="2-DEHYDROPANTOATE 2-REDUCTASE"/>
    <property type="match status" value="1"/>
</dbReference>
<proteinExistence type="inferred from homology"/>
<evidence type="ECO:0000256" key="6">
    <source>
        <dbReference type="ARBA" id="ARBA00022655"/>
    </source>
</evidence>
<comment type="function">
    <text evidence="1 11">Catalyzes the NADPH-dependent reduction of ketopantoate into pantoic acid.</text>
</comment>
<evidence type="ECO:0000256" key="1">
    <source>
        <dbReference type="ARBA" id="ARBA00002919"/>
    </source>
</evidence>
<evidence type="ECO:0000256" key="10">
    <source>
        <dbReference type="ARBA" id="ARBA00048793"/>
    </source>
</evidence>
<evidence type="ECO:0000256" key="3">
    <source>
        <dbReference type="ARBA" id="ARBA00007870"/>
    </source>
</evidence>
<evidence type="ECO:0000256" key="11">
    <source>
        <dbReference type="RuleBase" id="RU362068"/>
    </source>
</evidence>
<comment type="similarity">
    <text evidence="3 11">Belongs to the ketopantoate reductase family.</text>
</comment>
<gene>
    <name evidence="14" type="ORF">NC797_04160</name>
</gene>
<organism evidence="14 15">
    <name type="scientific">Terrihalobacillus insolitus</name>
    <dbReference type="NCBI Taxonomy" id="2950438"/>
    <lineage>
        <taxon>Bacteria</taxon>
        <taxon>Bacillati</taxon>
        <taxon>Bacillota</taxon>
        <taxon>Bacilli</taxon>
        <taxon>Bacillales</taxon>
        <taxon>Bacillaceae</taxon>
        <taxon>Terrihalobacillus</taxon>
    </lineage>
</organism>
<dbReference type="InterPro" id="IPR013328">
    <property type="entry name" value="6PGD_dom2"/>
</dbReference>
<dbReference type="Gene3D" id="3.40.50.720">
    <property type="entry name" value="NAD(P)-binding Rossmann-like Domain"/>
    <property type="match status" value="1"/>
</dbReference>
<dbReference type="SUPFAM" id="SSF48179">
    <property type="entry name" value="6-phosphogluconate dehydrogenase C-terminal domain-like"/>
    <property type="match status" value="1"/>
</dbReference>
<dbReference type="NCBIfam" id="TIGR00745">
    <property type="entry name" value="apbA_panE"/>
    <property type="match status" value="1"/>
</dbReference>
<dbReference type="GO" id="GO:0008677">
    <property type="term" value="F:2-dehydropantoate 2-reductase activity"/>
    <property type="evidence" value="ECO:0007669"/>
    <property type="project" value="UniProtKB-EC"/>
</dbReference>
<evidence type="ECO:0000313" key="15">
    <source>
        <dbReference type="Proteomes" id="UP001145050"/>
    </source>
</evidence>
<dbReference type="Pfam" id="PF02558">
    <property type="entry name" value="ApbA"/>
    <property type="match status" value="1"/>
</dbReference>
<sequence>MNIGIVGAGSVGLLVGSWLAMEHHQVTFYVRRDEQKNAINQNGITLLPSNNVIPVKARLLSEVAEEALYFICVKQYDINEVLSAMDVTKIKGSLVFLQNGMSHVDYIKSRSLRQPIVLGIVEHGSFKKDDLTVEHTGAGAIRLAHFTGKNGFIDELIQSLHIDAFPFVKADDWYTMLAEKLVVNAVINPITALFQVKNGMIVDNPYLHDVARTLCEEATKALGLSGQRQWERVKSIILNTSENESSMLKDVKERRKTEIDGISGYLLRLNQELPTTSFVFQSIKAIEWGWKEG</sequence>
<dbReference type="EMBL" id="JAMQKB010000002">
    <property type="protein sequence ID" value="MDC3423701.1"/>
    <property type="molecule type" value="Genomic_DNA"/>
</dbReference>
<protein>
    <recommendedName>
        <fullName evidence="5 11">2-dehydropantoate 2-reductase</fullName>
        <ecNumber evidence="4 11">1.1.1.169</ecNumber>
    </recommendedName>
    <alternativeName>
        <fullName evidence="9 11">Ketopantoate reductase</fullName>
    </alternativeName>
</protein>
<reference evidence="14" key="1">
    <citation type="submission" date="2022-06" db="EMBL/GenBank/DDBJ databases">
        <title>Aquibacillus sp. a new bacterium isolated from soil saline samples.</title>
        <authorList>
            <person name="Galisteo C."/>
            <person name="De La Haba R."/>
            <person name="Sanchez-Porro C."/>
            <person name="Ventosa A."/>
        </authorList>
    </citation>
    <scope>NUCLEOTIDE SEQUENCE</scope>
    <source>
        <strain evidence="14">3ASR75-11</strain>
    </source>
</reference>
<evidence type="ECO:0000313" key="14">
    <source>
        <dbReference type="EMBL" id="MDC3423701.1"/>
    </source>
</evidence>
<dbReference type="GO" id="GO:0005737">
    <property type="term" value="C:cytoplasm"/>
    <property type="evidence" value="ECO:0007669"/>
    <property type="project" value="TreeGrafter"/>
</dbReference>
<evidence type="ECO:0000256" key="4">
    <source>
        <dbReference type="ARBA" id="ARBA00013014"/>
    </source>
</evidence>
<dbReference type="Pfam" id="PF08546">
    <property type="entry name" value="ApbA_C"/>
    <property type="match status" value="1"/>
</dbReference>
<evidence type="ECO:0000256" key="8">
    <source>
        <dbReference type="ARBA" id="ARBA00023002"/>
    </source>
</evidence>